<dbReference type="Gene3D" id="3.30.760.10">
    <property type="entry name" value="RNA Cap, Translation Initiation Factor Eif4e"/>
    <property type="match status" value="1"/>
</dbReference>
<evidence type="ECO:0000313" key="8">
    <source>
        <dbReference type="EMBL" id="EJK73874.1"/>
    </source>
</evidence>
<dbReference type="OMA" id="EEFWAIV"/>
<name>K0T9U8_THAOC</name>
<gene>
    <name evidence="8" type="ORF">THAOC_04481</name>
</gene>
<dbReference type="Proteomes" id="UP000266841">
    <property type="component" value="Unassembled WGS sequence"/>
</dbReference>
<dbReference type="InterPro" id="IPR001040">
    <property type="entry name" value="TIF_eIF_4E"/>
</dbReference>
<sequence length="249" mass="28231">EQAAIKQTYNSYGDYSGRQVGTERRTPLDAPHDQARRGKSERPPDFSLSDKRKIERNMADDAKQTKLHNSWTLWYDNPRLAPEGTSWHDQLKNLGTFNSAEEFWSIFNNIQPSSALALNSNYHLFREGIEPTWEDGANKNGGKFVLTLPKKDAKAGKGDEWWLFTVLAVIGETMDAAGDEVCGCVVSIRKGQDRIALWLKSCDRKACTEVGARWKKCLEVSNKTSLRYQAHKDAAKSGRSFQNQIRFEV</sequence>
<dbReference type="AlphaFoldDB" id="K0T9U8"/>
<evidence type="ECO:0000256" key="6">
    <source>
        <dbReference type="RuleBase" id="RU004374"/>
    </source>
</evidence>
<proteinExistence type="inferred from homology"/>
<dbReference type="eggNOG" id="KOG1670">
    <property type="taxonomic scope" value="Eukaryota"/>
</dbReference>
<keyword evidence="5 6" id="KW-0648">Protein biosynthesis</keyword>
<dbReference type="GO" id="GO:0003743">
    <property type="term" value="F:translation initiation factor activity"/>
    <property type="evidence" value="ECO:0007669"/>
    <property type="project" value="UniProtKB-KW"/>
</dbReference>
<dbReference type="GO" id="GO:0006417">
    <property type="term" value="P:regulation of translation"/>
    <property type="evidence" value="ECO:0007669"/>
    <property type="project" value="UniProtKB-KW"/>
</dbReference>
<protein>
    <recommendedName>
        <fullName evidence="10">Eukaryotic translation initiation factor 4E</fullName>
    </recommendedName>
</protein>
<dbReference type="OrthoDB" id="590761at2759"/>
<dbReference type="PANTHER" id="PTHR11960:SF8">
    <property type="entry name" value="EUKARYOTIC TRANSLATION INITIATION FACTOR 4E1-RELATED"/>
    <property type="match status" value="1"/>
</dbReference>
<feature type="compositionally biased region" description="Polar residues" evidence="7">
    <location>
        <begin position="1"/>
        <end position="13"/>
    </location>
</feature>
<comment type="similarity">
    <text evidence="1 6">Belongs to the eukaryotic initiation factor 4E family.</text>
</comment>
<dbReference type="GO" id="GO:0000340">
    <property type="term" value="F:RNA 7-methylguanosine cap binding"/>
    <property type="evidence" value="ECO:0007669"/>
    <property type="project" value="TreeGrafter"/>
</dbReference>
<feature type="region of interest" description="Disordered" evidence="7">
    <location>
        <begin position="1"/>
        <end position="50"/>
    </location>
</feature>
<evidence type="ECO:0000256" key="2">
    <source>
        <dbReference type="ARBA" id="ARBA00022540"/>
    </source>
</evidence>
<feature type="compositionally biased region" description="Basic and acidic residues" evidence="7">
    <location>
        <begin position="21"/>
        <end position="50"/>
    </location>
</feature>
<comment type="caution">
    <text evidence="8">The sequence shown here is derived from an EMBL/GenBank/DDBJ whole genome shotgun (WGS) entry which is preliminary data.</text>
</comment>
<evidence type="ECO:0000256" key="4">
    <source>
        <dbReference type="ARBA" id="ARBA00022884"/>
    </source>
</evidence>
<evidence type="ECO:0008006" key="10">
    <source>
        <dbReference type="Google" id="ProtNLM"/>
    </source>
</evidence>
<dbReference type="GO" id="GO:0016281">
    <property type="term" value="C:eukaryotic translation initiation factor 4F complex"/>
    <property type="evidence" value="ECO:0007669"/>
    <property type="project" value="TreeGrafter"/>
</dbReference>
<dbReference type="Pfam" id="PF01652">
    <property type="entry name" value="IF4E"/>
    <property type="match status" value="1"/>
</dbReference>
<evidence type="ECO:0000256" key="1">
    <source>
        <dbReference type="ARBA" id="ARBA00009860"/>
    </source>
</evidence>
<dbReference type="PANTHER" id="PTHR11960">
    <property type="entry name" value="EUKARYOTIC TRANSLATION INITIATION FACTOR 4E RELATED"/>
    <property type="match status" value="1"/>
</dbReference>
<keyword evidence="2 6" id="KW-0396">Initiation factor</keyword>
<keyword evidence="3" id="KW-0810">Translation regulation</keyword>
<organism evidence="8 9">
    <name type="scientific">Thalassiosira oceanica</name>
    <name type="common">Marine diatom</name>
    <dbReference type="NCBI Taxonomy" id="159749"/>
    <lineage>
        <taxon>Eukaryota</taxon>
        <taxon>Sar</taxon>
        <taxon>Stramenopiles</taxon>
        <taxon>Ochrophyta</taxon>
        <taxon>Bacillariophyta</taxon>
        <taxon>Coscinodiscophyceae</taxon>
        <taxon>Thalassiosirophycidae</taxon>
        <taxon>Thalassiosirales</taxon>
        <taxon>Thalassiosiraceae</taxon>
        <taxon>Thalassiosira</taxon>
    </lineage>
</organism>
<dbReference type="EMBL" id="AGNL01004137">
    <property type="protein sequence ID" value="EJK73874.1"/>
    <property type="molecule type" value="Genomic_DNA"/>
</dbReference>
<evidence type="ECO:0000256" key="5">
    <source>
        <dbReference type="ARBA" id="ARBA00022917"/>
    </source>
</evidence>
<evidence type="ECO:0000256" key="7">
    <source>
        <dbReference type="SAM" id="MobiDB-lite"/>
    </source>
</evidence>
<feature type="non-terminal residue" evidence="8">
    <location>
        <position position="1"/>
    </location>
</feature>
<evidence type="ECO:0000256" key="3">
    <source>
        <dbReference type="ARBA" id="ARBA00022845"/>
    </source>
</evidence>
<reference evidence="8 9" key="1">
    <citation type="journal article" date="2012" name="Genome Biol.">
        <title>Genome and low-iron response of an oceanic diatom adapted to chronic iron limitation.</title>
        <authorList>
            <person name="Lommer M."/>
            <person name="Specht M."/>
            <person name="Roy A.S."/>
            <person name="Kraemer L."/>
            <person name="Andreson R."/>
            <person name="Gutowska M.A."/>
            <person name="Wolf J."/>
            <person name="Bergner S.V."/>
            <person name="Schilhabel M.B."/>
            <person name="Klostermeier U.C."/>
            <person name="Beiko R.G."/>
            <person name="Rosenstiel P."/>
            <person name="Hippler M."/>
            <person name="Laroche J."/>
        </authorList>
    </citation>
    <scope>NUCLEOTIDE SEQUENCE [LARGE SCALE GENOMIC DNA]</scope>
    <source>
        <strain evidence="8 9">CCMP1005</strain>
    </source>
</reference>
<dbReference type="SUPFAM" id="SSF55418">
    <property type="entry name" value="eIF4e-like"/>
    <property type="match status" value="1"/>
</dbReference>
<dbReference type="InterPro" id="IPR023398">
    <property type="entry name" value="TIF_eIF4e-like"/>
</dbReference>
<keyword evidence="4 6" id="KW-0694">RNA-binding</keyword>
<keyword evidence="9" id="KW-1185">Reference proteome</keyword>
<accession>K0T9U8</accession>
<evidence type="ECO:0000313" key="9">
    <source>
        <dbReference type="Proteomes" id="UP000266841"/>
    </source>
</evidence>